<reference evidence="5 6" key="1">
    <citation type="submission" date="2018-06" db="EMBL/GenBank/DDBJ databases">
        <title>Genomic Encyclopedia of Type Strains, Phase IV (KMG-IV): sequencing the most valuable type-strain genomes for metagenomic binning, comparative biology and taxonomic classification.</title>
        <authorList>
            <person name="Goeker M."/>
        </authorList>
    </citation>
    <scope>NUCLEOTIDE SEQUENCE [LARGE SCALE GENOMIC DNA]</scope>
    <source>
        <strain evidence="5 6">DSM 24875</strain>
    </source>
</reference>
<dbReference type="InterPro" id="IPR052359">
    <property type="entry name" value="HTH-type_reg/antitoxin"/>
</dbReference>
<protein>
    <submittedName>
        <fullName evidence="5">Helix-turn-helix protein</fullName>
    </submittedName>
</protein>
<dbReference type="EMBL" id="QNRK01000022">
    <property type="protein sequence ID" value="RBP09240.1"/>
    <property type="molecule type" value="Genomic_DNA"/>
</dbReference>
<dbReference type="Gene3D" id="1.10.260.40">
    <property type="entry name" value="lambda repressor-like DNA-binding domains"/>
    <property type="match status" value="1"/>
</dbReference>
<name>A0A366F5K4_9HYPH</name>
<dbReference type="PANTHER" id="PTHR36511">
    <property type="entry name" value="MERR FAMILY BACTERIAL REGULATORY PROTEIN"/>
    <property type="match status" value="1"/>
</dbReference>
<dbReference type="InterPro" id="IPR010982">
    <property type="entry name" value="Lambda_DNA-bd_dom_sf"/>
</dbReference>
<keyword evidence="6" id="KW-1185">Reference proteome</keyword>
<feature type="domain" description="HTH cro/C1-type" evidence="4">
    <location>
        <begin position="107"/>
        <end position="160"/>
    </location>
</feature>
<evidence type="ECO:0000313" key="6">
    <source>
        <dbReference type="Proteomes" id="UP000253529"/>
    </source>
</evidence>
<dbReference type="CDD" id="cd00093">
    <property type="entry name" value="HTH_XRE"/>
    <property type="match status" value="1"/>
</dbReference>
<evidence type="ECO:0000256" key="3">
    <source>
        <dbReference type="ARBA" id="ARBA00023163"/>
    </source>
</evidence>
<dbReference type="Proteomes" id="UP000253529">
    <property type="component" value="Unassembled WGS sequence"/>
</dbReference>
<dbReference type="OrthoDB" id="461984at2"/>
<sequence>MTRSSLRERFERLGRVRGIDPVRSGSRAIVSLRLSGSLDGTKSVEAVIALRRRGAPTLKAKRAVEAAMEGAANVLELSTVEDPHALAGDLRRSGFVLSVVTPLSIDVRKLRDRLGLTQEQFALRFGLELDAVRNWEYGRREPDAAARSYLTIIEKAADVVQDVLAVPVE</sequence>
<evidence type="ECO:0000256" key="2">
    <source>
        <dbReference type="ARBA" id="ARBA00023125"/>
    </source>
</evidence>
<dbReference type="Pfam" id="PF01381">
    <property type="entry name" value="HTH_3"/>
    <property type="match status" value="1"/>
</dbReference>
<keyword evidence="2" id="KW-0238">DNA-binding</keyword>
<dbReference type="InterPro" id="IPR001387">
    <property type="entry name" value="Cro/C1-type_HTH"/>
</dbReference>
<accession>A0A366F5K4</accession>
<dbReference type="RefSeq" id="WP_113890852.1">
    <property type="nucleotide sequence ID" value="NZ_QNRK01000022.1"/>
</dbReference>
<dbReference type="PROSITE" id="PS50943">
    <property type="entry name" value="HTH_CROC1"/>
    <property type="match status" value="1"/>
</dbReference>
<gene>
    <name evidence="5" type="ORF">DFR50_12277</name>
</gene>
<evidence type="ECO:0000259" key="4">
    <source>
        <dbReference type="PROSITE" id="PS50943"/>
    </source>
</evidence>
<keyword evidence="3" id="KW-0804">Transcription</keyword>
<dbReference type="PANTHER" id="PTHR36511:SF4">
    <property type="entry name" value="ANTITOXIN MQSA"/>
    <property type="match status" value="1"/>
</dbReference>
<comment type="caution">
    <text evidence="5">The sequence shown here is derived from an EMBL/GenBank/DDBJ whole genome shotgun (WGS) entry which is preliminary data.</text>
</comment>
<dbReference type="SUPFAM" id="SSF47413">
    <property type="entry name" value="lambda repressor-like DNA-binding domains"/>
    <property type="match status" value="1"/>
</dbReference>
<evidence type="ECO:0000256" key="1">
    <source>
        <dbReference type="ARBA" id="ARBA00023015"/>
    </source>
</evidence>
<proteinExistence type="predicted"/>
<dbReference type="GO" id="GO:0003677">
    <property type="term" value="F:DNA binding"/>
    <property type="evidence" value="ECO:0007669"/>
    <property type="project" value="UniProtKB-KW"/>
</dbReference>
<keyword evidence="1" id="KW-0805">Transcription regulation</keyword>
<evidence type="ECO:0000313" key="5">
    <source>
        <dbReference type="EMBL" id="RBP09240.1"/>
    </source>
</evidence>
<organism evidence="5 6">
    <name type="scientific">Roseiarcus fermentans</name>
    <dbReference type="NCBI Taxonomy" id="1473586"/>
    <lineage>
        <taxon>Bacteria</taxon>
        <taxon>Pseudomonadati</taxon>
        <taxon>Pseudomonadota</taxon>
        <taxon>Alphaproteobacteria</taxon>
        <taxon>Hyphomicrobiales</taxon>
        <taxon>Roseiarcaceae</taxon>
        <taxon>Roseiarcus</taxon>
    </lineage>
</organism>
<dbReference type="AlphaFoldDB" id="A0A366F5K4"/>